<dbReference type="AlphaFoldDB" id="A0A267WKM3"/>
<keyword evidence="3" id="KW-0238">DNA-binding</keyword>
<accession>A0A267WKM3</accession>
<protein>
    <submittedName>
        <fullName evidence="5">Restriction endonuclease subunit S</fullName>
    </submittedName>
</protein>
<dbReference type="SUPFAM" id="SSF116734">
    <property type="entry name" value="DNA methylase specificity domain"/>
    <property type="match status" value="2"/>
</dbReference>
<dbReference type="GO" id="GO:0003677">
    <property type="term" value="F:DNA binding"/>
    <property type="evidence" value="ECO:0007669"/>
    <property type="project" value="UniProtKB-KW"/>
</dbReference>
<dbReference type="InterPro" id="IPR044946">
    <property type="entry name" value="Restrct_endonuc_typeI_TRD_sf"/>
</dbReference>
<dbReference type="CDD" id="cd16961">
    <property type="entry name" value="RMtype1_S_TRD-CR_like"/>
    <property type="match status" value="1"/>
</dbReference>
<reference evidence="5 6" key="1">
    <citation type="journal article" date="2017" name="ISME J.">
        <title>Unveiling bifidobacterial biogeography across the mammalian branch of the tree of life.</title>
        <authorList>
            <person name="Milani C."/>
            <person name="Mangifesta M."/>
            <person name="Mancabelli L."/>
            <person name="Lugli G.A."/>
            <person name="James K."/>
            <person name="Duranti S."/>
            <person name="Turroni F."/>
            <person name="Ferrario C."/>
            <person name="Ossiprandi M.C."/>
            <person name="van Sinderen D."/>
            <person name="Ventura M."/>
        </authorList>
    </citation>
    <scope>NUCLEOTIDE SEQUENCE [LARGE SCALE GENOMIC DNA]</scope>
    <source>
        <strain evidence="5 6">1E</strain>
    </source>
</reference>
<comment type="similarity">
    <text evidence="1">Belongs to the type-I restriction system S methylase family.</text>
</comment>
<proteinExistence type="inferred from homology"/>
<dbReference type="Gene3D" id="1.10.287.1120">
    <property type="entry name" value="Bipartite methylase S protein"/>
    <property type="match status" value="1"/>
</dbReference>
<dbReference type="Pfam" id="PF01420">
    <property type="entry name" value="Methylase_S"/>
    <property type="match status" value="2"/>
</dbReference>
<dbReference type="CDD" id="cd17521">
    <property type="entry name" value="RMtype1_S_Sau13435ORF2165P_TRD2-CR2_like"/>
    <property type="match status" value="1"/>
</dbReference>
<dbReference type="InterPro" id="IPR052021">
    <property type="entry name" value="Type-I_RS_S_subunit"/>
</dbReference>
<keyword evidence="5" id="KW-0255">Endonuclease</keyword>
<dbReference type="PANTHER" id="PTHR30408">
    <property type="entry name" value="TYPE-1 RESTRICTION ENZYME ECOKI SPECIFICITY PROTEIN"/>
    <property type="match status" value="1"/>
</dbReference>
<comment type="caution">
    <text evidence="5">The sequence shown here is derived from an EMBL/GenBank/DDBJ whole genome shotgun (WGS) entry which is preliminary data.</text>
</comment>
<keyword evidence="2" id="KW-0680">Restriction system</keyword>
<dbReference type="GO" id="GO:0004519">
    <property type="term" value="F:endonuclease activity"/>
    <property type="evidence" value="ECO:0007669"/>
    <property type="project" value="UniProtKB-KW"/>
</dbReference>
<sequence>MMVAPKLRFKADDGSDFSGWEEKTLGELCAPLTYGMNAAATKFDGENRYIRITDIDDETHALLPNDIVSPSGELDDKYLVKKGDILLARTGASTGKSFLYHPKDGKLFYAGFLIKAHVLPSSDDYFIYSQTLTDRYWKWVKTASMRSGQPGINANEYASYSFAVPSLPEQRKIADFLSAVDAVIAAQQAEVDAWEQRKKGVMQKLFSQEVRFKADDGSDFPDWEEKTLGEITGLFVGKSFTSELNKNGRYVVMDMGSVSSDGSIIDAKLTDLDRDILRRGDLIMPKDDIGGGLIIGKTAYIPCDDKYVCGDHVYRLRFDSEIDGLFMHYEINSSGPQRRLGRKVTGSAQLGLNSKSVSSETVSVPSLPEQRKIADCLSSMDEVIQKSKDELAKWQELKKGLLQQMFV</sequence>
<dbReference type="RefSeq" id="WP_198948947.1">
    <property type="nucleotide sequence ID" value="NZ_MNLB01000008.1"/>
</dbReference>
<dbReference type="GO" id="GO:0009307">
    <property type="term" value="P:DNA restriction-modification system"/>
    <property type="evidence" value="ECO:0007669"/>
    <property type="project" value="UniProtKB-KW"/>
</dbReference>
<organism evidence="5 6">
    <name type="scientific">Bifidobacterium pseudocatenulatum</name>
    <dbReference type="NCBI Taxonomy" id="28026"/>
    <lineage>
        <taxon>Bacteria</taxon>
        <taxon>Bacillati</taxon>
        <taxon>Actinomycetota</taxon>
        <taxon>Actinomycetes</taxon>
        <taxon>Bifidobacteriales</taxon>
        <taxon>Bifidobacteriaceae</taxon>
        <taxon>Bifidobacterium</taxon>
    </lineage>
</organism>
<gene>
    <name evidence="5" type="ORF">BPS1E_1395</name>
</gene>
<feature type="domain" description="Type I restriction modification DNA specificity" evidence="4">
    <location>
        <begin position="18"/>
        <end position="185"/>
    </location>
</feature>
<keyword evidence="5" id="KW-0378">Hydrolase</keyword>
<feature type="domain" description="Type I restriction modification DNA specificity" evidence="4">
    <location>
        <begin position="222"/>
        <end position="389"/>
    </location>
</feature>
<dbReference type="Proteomes" id="UP000216789">
    <property type="component" value="Unassembled WGS sequence"/>
</dbReference>
<keyword evidence="5" id="KW-0540">Nuclease</keyword>
<name>A0A267WKM3_BIFPS</name>
<dbReference type="Gene3D" id="3.90.220.20">
    <property type="entry name" value="DNA methylase specificity domains"/>
    <property type="match status" value="2"/>
</dbReference>
<evidence type="ECO:0000256" key="3">
    <source>
        <dbReference type="ARBA" id="ARBA00023125"/>
    </source>
</evidence>
<evidence type="ECO:0000256" key="2">
    <source>
        <dbReference type="ARBA" id="ARBA00022747"/>
    </source>
</evidence>
<dbReference type="PANTHER" id="PTHR30408:SF12">
    <property type="entry name" value="TYPE I RESTRICTION ENZYME MJAVIII SPECIFICITY SUBUNIT"/>
    <property type="match status" value="1"/>
</dbReference>
<evidence type="ECO:0000259" key="4">
    <source>
        <dbReference type="Pfam" id="PF01420"/>
    </source>
</evidence>
<dbReference type="InterPro" id="IPR000055">
    <property type="entry name" value="Restrct_endonuc_typeI_TRD"/>
</dbReference>
<evidence type="ECO:0000256" key="1">
    <source>
        <dbReference type="ARBA" id="ARBA00010923"/>
    </source>
</evidence>
<evidence type="ECO:0000313" key="6">
    <source>
        <dbReference type="Proteomes" id="UP000216789"/>
    </source>
</evidence>
<dbReference type="EMBL" id="MNLB01000008">
    <property type="protein sequence ID" value="PAC73176.1"/>
    <property type="molecule type" value="Genomic_DNA"/>
</dbReference>
<evidence type="ECO:0000313" key="5">
    <source>
        <dbReference type="EMBL" id="PAC73176.1"/>
    </source>
</evidence>